<sequence>MLPGLDGTGALHGDFLVALDGAFSSTRVIAYPTDRFLDHAALEAFVRDALPAEDPFVLLGESFSGPIALAIAASQPANLAGLVLSTTFARFPTRVLSALSPLLPIAPVHHAPRALLRWWLLGDDATPAQIHALSTTLQRVAPTVLRRRSHAALRVDASAHLDRIRVPTLYLRGRRDRLVSRAAGESLRTSLPDCTLVDIAGPHLLLQAAPQACARAVIDFARRLPASRRIA</sequence>
<proteinExistence type="predicted"/>
<evidence type="ECO:0000259" key="1">
    <source>
        <dbReference type="Pfam" id="PF12146"/>
    </source>
</evidence>
<dbReference type="InterPro" id="IPR022742">
    <property type="entry name" value="Hydrolase_4"/>
</dbReference>
<dbReference type="RefSeq" id="WP_213498441.1">
    <property type="nucleotide sequence ID" value="NZ_AP024546.1"/>
</dbReference>
<evidence type="ECO:0000313" key="3">
    <source>
        <dbReference type="Proteomes" id="UP000680514"/>
    </source>
</evidence>
<gene>
    <name evidence="2" type="ORF">LYSHEL_25900</name>
</gene>
<dbReference type="Pfam" id="PF12146">
    <property type="entry name" value="Hydrolase_4"/>
    <property type="match status" value="1"/>
</dbReference>
<feature type="domain" description="Serine aminopeptidase S33" evidence="1">
    <location>
        <begin position="42"/>
        <end position="199"/>
    </location>
</feature>
<reference evidence="2 3" key="1">
    <citation type="submission" date="2021-03" db="EMBL/GenBank/DDBJ databases">
        <title>Complete Genome Sequences of Two Lysobacter Strains Isolated from Sea Water (Lysobacter caseinilyticus) and Soil (Lysobacter helvus) in South Korea.</title>
        <authorList>
            <person name="Watanabe Y."/>
            <person name="Arakawa K."/>
        </authorList>
    </citation>
    <scope>NUCLEOTIDE SEQUENCE [LARGE SCALE GENOMIC DNA]</scope>
    <source>
        <strain evidence="2 3">D10</strain>
    </source>
</reference>
<name>A0ABN6G5Y5_9GAMM</name>
<dbReference type="Proteomes" id="UP000680514">
    <property type="component" value="Chromosome"/>
</dbReference>
<evidence type="ECO:0000313" key="2">
    <source>
        <dbReference type="EMBL" id="BCT96719.1"/>
    </source>
</evidence>
<dbReference type="InterPro" id="IPR029058">
    <property type="entry name" value="AB_hydrolase_fold"/>
</dbReference>
<accession>A0ABN6G5Y5</accession>
<keyword evidence="3" id="KW-1185">Reference proteome</keyword>
<protein>
    <recommendedName>
        <fullName evidence="1">Serine aminopeptidase S33 domain-containing protein</fullName>
    </recommendedName>
</protein>
<organism evidence="2 3">
    <name type="scientific">Lysobacter helvus</name>
    <dbReference type="NCBI Taxonomy" id="2675059"/>
    <lineage>
        <taxon>Bacteria</taxon>
        <taxon>Pseudomonadati</taxon>
        <taxon>Pseudomonadota</taxon>
        <taxon>Gammaproteobacteria</taxon>
        <taxon>Lysobacterales</taxon>
        <taxon>Lysobacteraceae</taxon>
        <taxon>Lysobacter</taxon>
    </lineage>
</organism>
<dbReference type="PANTHER" id="PTHR22753:SF14">
    <property type="entry name" value="MONOACYLGLYCEROL_DIACYLGLYCEROL O-ACYLTRANSFERASE"/>
    <property type="match status" value="1"/>
</dbReference>
<dbReference type="SUPFAM" id="SSF53474">
    <property type="entry name" value="alpha/beta-Hydrolases"/>
    <property type="match status" value="1"/>
</dbReference>
<dbReference type="Gene3D" id="3.40.50.1820">
    <property type="entry name" value="alpha/beta hydrolase"/>
    <property type="match status" value="1"/>
</dbReference>
<dbReference type="EMBL" id="AP024546">
    <property type="protein sequence ID" value="BCT96719.1"/>
    <property type="molecule type" value="Genomic_DNA"/>
</dbReference>
<dbReference type="PANTHER" id="PTHR22753">
    <property type="entry name" value="TRANSMEMBRANE PROTEIN 68"/>
    <property type="match status" value="1"/>
</dbReference>